<proteinExistence type="predicted"/>
<dbReference type="RefSeq" id="WP_189482752.1">
    <property type="nucleotide sequence ID" value="NZ_BMYR01000007.1"/>
</dbReference>
<accession>A0ABQ2WNG4</accession>
<reference evidence="3" key="1">
    <citation type="journal article" date="2019" name="Int. J. Syst. Evol. Microbiol.">
        <title>The Global Catalogue of Microorganisms (GCM) 10K type strain sequencing project: providing services to taxonomists for standard genome sequencing and annotation.</title>
        <authorList>
            <consortium name="The Broad Institute Genomics Platform"/>
            <consortium name="The Broad Institute Genome Sequencing Center for Infectious Disease"/>
            <person name="Wu L."/>
            <person name="Ma J."/>
        </authorList>
    </citation>
    <scope>NUCLEOTIDE SEQUENCE [LARGE SCALE GENOMIC DNA]</scope>
    <source>
        <strain evidence="3">KCTC 23723</strain>
    </source>
</reference>
<dbReference type="EMBL" id="BMYR01000007">
    <property type="protein sequence ID" value="GGW62666.1"/>
    <property type="molecule type" value="Genomic_DNA"/>
</dbReference>
<feature type="domain" description="Glycosyltransferase 2-like" evidence="1">
    <location>
        <begin position="15"/>
        <end position="135"/>
    </location>
</feature>
<dbReference type="Gene3D" id="3.90.550.10">
    <property type="entry name" value="Spore Coat Polysaccharide Biosynthesis Protein SpsA, Chain A"/>
    <property type="match status" value="1"/>
</dbReference>
<name>A0ABQ2WNG4_9ALTE</name>
<keyword evidence="3" id="KW-1185">Reference proteome</keyword>
<dbReference type="Proteomes" id="UP000634667">
    <property type="component" value="Unassembled WGS sequence"/>
</dbReference>
<dbReference type="InterPro" id="IPR029044">
    <property type="entry name" value="Nucleotide-diphossugar_trans"/>
</dbReference>
<comment type="caution">
    <text evidence="2">The sequence shown here is derived from an EMBL/GenBank/DDBJ whole genome shotgun (WGS) entry which is preliminary data.</text>
</comment>
<dbReference type="GO" id="GO:0016740">
    <property type="term" value="F:transferase activity"/>
    <property type="evidence" value="ECO:0007669"/>
    <property type="project" value="UniProtKB-KW"/>
</dbReference>
<dbReference type="PANTHER" id="PTHR22916:SF3">
    <property type="entry name" value="UDP-GLCNAC:BETAGAL BETA-1,3-N-ACETYLGLUCOSAMINYLTRANSFERASE-LIKE PROTEIN 1"/>
    <property type="match status" value="1"/>
</dbReference>
<evidence type="ECO:0000313" key="2">
    <source>
        <dbReference type="EMBL" id="GGW62666.1"/>
    </source>
</evidence>
<dbReference type="SUPFAM" id="SSF53448">
    <property type="entry name" value="Nucleotide-diphospho-sugar transferases"/>
    <property type="match status" value="1"/>
</dbReference>
<dbReference type="PANTHER" id="PTHR22916">
    <property type="entry name" value="GLYCOSYLTRANSFERASE"/>
    <property type="match status" value="1"/>
</dbReference>
<organism evidence="2 3">
    <name type="scientific">Alishewanella tabrizica</name>
    <dbReference type="NCBI Taxonomy" id="671278"/>
    <lineage>
        <taxon>Bacteria</taxon>
        <taxon>Pseudomonadati</taxon>
        <taxon>Pseudomonadota</taxon>
        <taxon>Gammaproteobacteria</taxon>
        <taxon>Alteromonadales</taxon>
        <taxon>Alteromonadaceae</taxon>
        <taxon>Alishewanella</taxon>
    </lineage>
</organism>
<evidence type="ECO:0000313" key="3">
    <source>
        <dbReference type="Proteomes" id="UP000634667"/>
    </source>
</evidence>
<sequence>MELKYVFRLLSCYTYYNNAQYINDAIEGALAQEIKPKEIIVLDDGSTDNTEQVLKIFSKQIKYKKISNQGCGTARRHAIELSSQPYIALCDSDDIWQPNHISRKIAFIDKNPEFNFLCSNFTSFGPEALENYTRLAEAPDNWVNQYLTIAKDNFAIVNEPFPAFLKFNIGFPSGLFIKRTLYNNTGGIRDKFSRSHAEDTDFTRRAILCDDAKVAIDLQTTWSYRRTGQNMSTVSFKNSIGRAVILQDLLDSGYIPTIYQKDVKLRINECYLEAFRTAYWSGLDKDALSIFKMAENATLKDKLRYVKSLIKTIKK</sequence>
<dbReference type="CDD" id="cd00761">
    <property type="entry name" value="Glyco_tranf_GTA_type"/>
    <property type="match status" value="1"/>
</dbReference>
<gene>
    <name evidence="2" type="ORF">GCM10008111_18290</name>
</gene>
<dbReference type="Pfam" id="PF00535">
    <property type="entry name" value="Glycos_transf_2"/>
    <property type="match status" value="1"/>
</dbReference>
<keyword evidence="2" id="KW-0808">Transferase</keyword>
<protein>
    <submittedName>
        <fullName evidence="2">Glycosyl transferase</fullName>
    </submittedName>
</protein>
<dbReference type="InterPro" id="IPR001173">
    <property type="entry name" value="Glyco_trans_2-like"/>
</dbReference>
<evidence type="ECO:0000259" key="1">
    <source>
        <dbReference type="Pfam" id="PF00535"/>
    </source>
</evidence>